<proteinExistence type="predicted"/>
<evidence type="ECO:0000256" key="1">
    <source>
        <dbReference type="ARBA" id="ARBA00022679"/>
    </source>
</evidence>
<evidence type="ECO:0000313" key="4">
    <source>
        <dbReference type="EMBL" id="CAL8085124.1"/>
    </source>
</evidence>
<dbReference type="Proteomes" id="UP001642540">
    <property type="component" value="Unassembled WGS sequence"/>
</dbReference>
<evidence type="ECO:0000259" key="2">
    <source>
        <dbReference type="Pfam" id="PF08242"/>
    </source>
</evidence>
<dbReference type="InterPro" id="IPR029063">
    <property type="entry name" value="SAM-dependent_MTases_sf"/>
</dbReference>
<feature type="domain" description="C883-1060-like ketoreductase" evidence="3">
    <location>
        <begin position="1088"/>
        <end position="1236"/>
    </location>
</feature>
<dbReference type="Gene3D" id="3.40.50.720">
    <property type="entry name" value="NAD(P)-binding Rossmann-like Domain"/>
    <property type="match status" value="2"/>
</dbReference>
<feature type="domain" description="C883-1060-like ketoreductase" evidence="3">
    <location>
        <begin position="247"/>
        <end position="408"/>
    </location>
</feature>
<dbReference type="InterPro" id="IPR013217">
    <property type="entry name" value="Methyltransf_12"/>
</dbReference>
<dbReference type="EMBL" id="CAXLJM020000019">
    <property type="protein sequence ID" value="CAL8085124.1"/>
    <property type="molecule type" value="Genomic_DNA"/>
</dbReference>
<dbReference type="PANTHER" id="PTHR45681">
    <property type="entry name" value="POLYKETIDE SYNTHASE 44-RELATED"/>
    <property type="match status" value="1"/>
</dbReference>
<keyword evidence="1" id="KW-0808">Transferase</keyword>
<accession>A0ABP1Q0V3</accession>
<dbReference type="Pfam" id="PF21394">
    <property type="entry name" value="Beta-ketacyl_N"/>
    <property type="match status" value="2"/>
</dbReference>
<dbReference type="SUPFAM" id="SSF53448">
    <property type="entry name" value="Nucleotide-diphospho-sugar transferases"/>
    <property type="match status" value="2"/>
</dbReference>
<evidence type="ECO:0008006" key="6">
    <source>
        <dbReference type="Google" id="ProtNLM"/>
    </source>
</evidence>
<name>A0ABP1Q0V3_9HEXA</name>
<feature type="domain" description="Methyltransferase type 12" evidence="2">
    <location>
        <begin position="872"/>
        <end position="975"/>
    </location>
</feature>
<sequence>MKYSSDQIWLTSALADSDVHGALTLGYSLRRVFTCRKLGVIISPNVSKVLRRALNYCFDFVFYLDEELNTVGLENEEFVKVFALTLKSFQKVVMFSPTMLVVKNCDELLDSVGDDTKQPFMWTKEGDNSTLILYPSLRNFDGVMKGLSGRNGTPMEVYLRKWLHNQVPNCKFIEDKYNQLVHPQTGLLRGNENEVSIVNLRDSLEKWLKASNKSVGFIGQSGAPAQHQLNNAKSWLLFQPAVDKSQVCPFLKERLERSSGRKGITVQAGNKFELKNQNGNLSFTIRKEEEQDFITLMEALKSEQINLEGIVYAWSLESWDGIPTQDEVLRPYFFLTKTLLNTRFSGSPRLIGLTHGVIPVGDLDMSNFVTSTIWGYTKSLKNENHGMCVKFLDVESGSLNEKQLEEIFSEIWNVDKDIALAYRNGTKFVGKMQAHKVSANSSDQIWLTSALADSDVHGALTLGYSLRRVFTCRKLGVIISPNVSKVLRRALNYCFDFVFYLDEELNTVGLENEEFVKVFALTLKSFQKVVMFSPTMLVVKNCDELLDSVGDDTKQPFMWTKEGDNSTLILYPSLRNFDGVMKGLSGRNGTPMEVYLRNWLHNQVPNCKYIEDKYNQLVHPQTGLLRSNQHDISVANLRDSLEQWLKASNKPAGFIGQHRVDSFRIRGNYQQLNLLQDDFNIPSSHITDLFGQVEKLVYLNMLRCLYECGWKPVLKETFSEQVLYTQLQIISSNRQYFGFMLEVLGMERLLEIVNKSNPADITWRLIRIPPTLEEVERTLSSPAFTSDLVSRYSTTPLLTKVGENLSKIMIGTQPALNILFPEQNEGYPSVGEFYMTYQSIFRMKECMVSKATHKLAHTKNVMQDEKYVLRLLEIGAGTGSFTENALNALETTGSEFEYTYTDISAAFFPAAEKKFEKYAKHMKFKKLNIEEDPFEQGFTPEYYDHVCASDVIHATKDIAATLKNIRILMRPNGMLELQEMTKVHRFTTFLFGLLEGFWRFEDLELRPRHCTLSSQDWSKVLASTGFEVDGIFPMLNNYHSYIWGVKSRAPAQHQLSNAKNPKNAKNWLLFQPAVDKSQVCPFLKVRLERSSGRKGITVQAGNKFELKNQNGNLSFTIRKEEEQDFITLMEALKSEQINLEGIVYAWSLESWDGIPTQDEVLRPYFFLTKALVNTRFSVSPRLIGLTHGVIPVGDVDMSNFATSTLWGYTKTLKNENHGMSIKFLDIESGPLYGKQLEEIFYEIWNIDKDLALAYRNGTKFVGKMQAHKGRDMDTRIGKESTGTANKRLRTERSAQWVHSQSLFQEAEAFKGFGAHLTKANS</sequence>
<dbReference type="PANTHER" id="PTHR45681:SF6">
    <property type="entry name" value="POLYKETIDE SYNTHASE 37"/>
    <property type="match status" value="1"/>
</dbReference>
<protein>
    <recommendedName>
        <fullName evidence="6">Polyketide synthase-nonribosomal peptide synthetase</fullName>
    </recommendedName>
</protein>
<dbReference type="InterPro" id="IPR049490">
    <property type="entry name" value="C883_1060-like_KR_N"/>
</dbReference>
<organism evidence="4 5">
    <name type="scientific">Orchesella dallaii</name>
    <dbReference type="NCBI Taxonomy" id="48710"/>
    <lineage>
        <taxon>Eukaryota</taxon>
        <taxon>Metazoa</taxon>
        <taxon>Ecdysozoa</taxon>
        <taxon>Arthropoda</taxon>
        <taxon>Hexapoda</taxon>
        <taxon>Collembola</taxon>
        <taxon>Entomobryomorpha</taxon>
        <taxon>Entomobryoidea</taxon>
        <taxon>Orchesellidae</taxon>
        <taxon>Orchesellinae</taxon>
        <taxon>Orchesella</taxon>
    </lineage>
</organism>
<dbReference type="InterPro" id="IPR050444">
    <property type="entry name" value="Polyketide_Synthase"/>
</dbReference>
<dbReference type="SUPFAM" id="SSF53335">
    <property type="entry name" value="S-adenosyl-L-methionine-dependent methyltransferases"/>
    <property type="match status" value="1"/>
</dbReference>
<dbReference type="Gene3D" id="3.40.50.150">
    <property type="entry name" value="Vaccinia Virus protein VP39"/>
    <property type="match status" value="1"/>
</dbReference>
<reference evidence="4 5" key="1">
    <citation type="submission" date="2024-08" db="EMBL/GenBank/DDBJ databases">
        <authorList>
            <person name="Cucini C."/>
            <person name="Frati F."/>
        </authorList>
    </citation>
    <scope>NUCLEOTIDE SEQUENCE [LARGE SCALE GENOMIC DNA]</scope>
</reference>
<dbReference type="Pfam" id="PF08242">
    <property type="entry name" value="Methyltransf_12"/>
    <property type="match status" value="1"/>
</dbReference>
<evidence type="ECO:0000259" key="3">
    <source>
        <dbReference type="Pfam" id="PF21394"/>
    </source>
</evidence>
<dbReference type="InterPro" id="IPR036291">
    <property type="entry name" value="NAD(P)-bd_dom_sf"/>
</dbReference>
<comment type="caution">
    <text evidence="4">The sequence shown here is derived from an EMBL/GenBank/DDBJ whole genome shotgun (WGS) entry which is preliminary data.</text>
</comment>
<dbReference type="InterPro" id="IPR029044">
    <property type="entry name" value="Nucleotide-diphossugar_trans"/>
</dbReference>
<evidence type="ECO:0000313" key="5">
    <source>
        <dbReference type="Proteomes" id="UP001642540"/>
    </source>
</evidence>
<gene>
    <name evidence="4" type="ORF">ODALV1_LOCUS6011</name>
</gene>
<dbReference type="SUPFAM" id="SSF51735">
    <property type="entry name" value="NAD(P)-binding Rossmann-fold domains"/>
    <property type="match status" value="2"/>
</dbReference>
<keyword evidence="5" id="KW-1185">Reference proteome</keyword>
<dbReference type="Gene3D" id="3.90.550.10">
    <property type="entry name" value="Spore Coat Polysaccharide Biosynthesis Protein SpsA, Chain A"/>
    <property type="match status" value="2"/>
</dbReference>
<dbReference type="CDD" id="cd02440">
    <property type="entry name" value="AdoMet_MTases"/>
    <property type="match status" value="1"/>
</dbReference>